<evidence type="ECO:0000313" key="5">
    <source>
        <dbReference type="Proteomes" id="UP000694565"/>
    </source>
</evidence>
<gene>
    <name evidence="4" type="primary">LOC117743234</name>
</gene>
<feature type="signal peptide" evidence="3">
    <location>
        <begin position="1"/>
        <end position="24"/>
    </location>
</feature>
<feature type="compositionally biased region" description="Polar residues" evidence="1">
    <location>
        <begin position="27"/>
        <end position="46"/>
    </location>
</feature>
<dbReference type="AlphaFoldDB" id="A0A8C2ZBW5"/>
<keyword evidence="5" id="KW-1185">Reference proteome</keyword>
<evidence type="ECO:0008006" key="6">
    <source>
        <dbReference type="Google" id="ProtNLM"/>
    </source>
</evidence>
<evidence type="ECO:0000256" key="2">
    <source>
        <dbReference type="SAM" id="Phobius"/>
    </source>
</evidence>
<proteinExistence type="predicted"/>
<feature type="region of interest" description="Disordered" evidence="1">
    <location>
        <begin position="27"/>
        <end position="66"/>
    </location>
</feature>
<protein>
    <recommendedName>
        <fullName evidence="6">LRRN4 C-terminal-like protein</fullName>
    </recommendedName>
</protein>
<reference evidence="4" key="1">
    <citation type="submission" date="2025-08" db="UniProtKB">
        <authorList>
            <consortium name="Ensembl"/>
        </authorList>
    </citation>
    <scope>IDENTIFICATION</scope>
</reference>
<dbReference type="Ensembl" id="ENSCLMT00005026170.1">
    <property type="protein sequence ID" value="ENSCLMP00005025036.1"/>
    <property type="gene ID" value="ENSCLMG00005012294.1"/>
</dbReference>
<dbReference type="Proteomes" id="UP000694565">
    <property type="component" value="Unplaced"/>
</dbReference>
<evidence type="ECO:0000256" key="3">
    <source>
        <dbReference type="SAM" id="SignalP"/>
    </source>
</evidence>
<keyword evidence="3" id="KW-0732">Signal</keyword>
<feature type="transmembrane region" description="Helical" evidence="2">
    <location>
        <begin position="204"/>
        <end position="224"/>
    </location>
</feature>
<dbReference type="RefSeq" id="XP_034406952.1">
    <property type="nucleotide sequence ID" value="XM_034551061.1"/>
</dbReference>
<feature type="chain" id="PRO_5034578819" description="LRRN4 C-terminal-like protein" evidence="3">
    <location>
        <begin position="25"/>
        <end position="245"/>
    </location>
</feature>
<sequence length="245" mass="26656">MAAVKDLAFPLVIVCLVFIRGYSPLPTTSQVPETNPNRPLTPTGPSSKVLGFSSDDYTENGEEPVTPVTEKRGLTNVENHKPCDYNLCLESQIPCADLFAQTRCLCPGFTLNTVVPDVPRLTSVSFNGSEVVAQWCAPYSYVTAFIVTVNGKERQRFREDQRSGVVGDIDHMTEVCLVAVNDVGDSKGSCLTYQLTDSSLPLKAGLIGGGLGFLLLFLLAVLLCRHKKQRKQEAGISMHDTAETE</sequence>
<evidence type="ECO:0000313" key="4">
    <source>
        <dbReference type="Ensembl" id="ENSCLMP00005025036.1"/>
    </source>
</evidence>
<dbReference type="NCBIfam" id="TIGR03501">
    <property type="entry name" value="GlyGly_CTERM"/>
    <property type="match status" value="1"/>
</dbReference>
<keyword evidence="2" id="KW-1133">Transmembrane helix</keyword>
<reference evidence="4" key="2">
    <citation type="submission" date="2025-09" db="UniProtKB">
        <authorList>
            <consortium name="Ensembl"/>
        </authorList>
    </citation>
    <scope>IDENTIFICATION</scope>
</reference>
<dbReference type="InterPro" id="IPR020008">
    <property type="entry name" value="GlyGly_CTERM"/>
</dbReference>
<dbReference type="OrthoDB" id="676979at2759"/>
<evidence type="ECO:0000256" key="1">
    <source>
        <dbReference type="SAM" id="MobiDB-lite"/>
    </source>
</evidence>
<name>A0A8C2ZBW5_CYCLU</name>
<dbReference type="KEGG" id="clum:117743234"/>
<dbReference type="GeneID" id="117743234"/>
<keyword evidence="2" id="KW-0472">Membrane</keyword>
<accession>A0A8C2ZBW5</accession>
<keyword evidence="2" id="KW-0812">Transmembrane</keyword>
<dbReference type="GeneTree" id="ENSGT00940000170012"/>
<organism evidence="4 5">
    <name type="scientific">Cyclopterus lumpus</name>
    <name type="common">Lumpsucker</name>
    <dbReference type="NCBI Taxonomy" id="8103"/>
    <lineage>
        <taxon>Eukaryota</taxon>
        <taxon>Metazoa</taxon>
        <taxon>Chordata</taxon>
        <taxon>Craniata</taxon>
        <taxon>Vertebrata</taxon>
        <taxon>Euteleostomi</taxon>
        <taxon>Actinopterygii</taxon>
        <taxon>Neopterygii</taxon>
        <taxon>Teleostei</taxon>
        <taxon>Neoteleostei</taxon>
        <taxon>Acanthomorphata</taxon>
        <taxon>Eupercaria</taxon>
        <taxon>Perciformes</taxon>
        <taxon>Cottioidei</taxon>
        <taxon>Cottales</taxon>
        <taxon>Cyclopteridae</taxon>
        <taxon>Cyclopterus</taxon>
    </lineage>
</organism>